<reference evidence="1" key="1">
    <citation type="submission" date="2021-08" db="EMBL/GenBank/DDBJ databases">
        <title>The first chromosome-level gecko genome reveals the dynamic sex chromosomes of Neotropical dwarf geckos (Sphaerodactylidae: Sphaerodactylus).</title>
        <authorList>
            <person name="Pinto B.J."/>
            <person name="Keating S.E."/>
            <person name="Gamble T."/>
        </authorList>
    </citation>
    <scope>NUCLEOTIDE SEQUENCE</scope>
    <source>
        <strain evidence="1">TG3544</strain>
    </source>
</reference>
<sequence length="223" mass="24675">MAADVEASATVSIVARATIIWSKNHVELIPENDQRMVVGKGEFGPKRAESMRGASHGPLKRRYSRSARAPSPVSEGDSESREEGELFYEEEQEKADDSQVPEEEACFFRSEDYQYLLSKCIAVLHIQGHAVGGNPQILTQNPKLLRINEFLGVLPATGALGSSDRDVTLVCKLFKPPDEFTRYRPSKHSAHVPATPETSRGLPTVVDEEKEPKPGKIILDQLH</sequence>
<name>A0ACB8FHG0_9SAUR</name>
<keyword evidence="2" id="KW-1185">Reference proteome</keyword>
<organism evidence="1 2">
    <name type="scientific">Sphaerodactylus townsendi</name>
    <dbReference type="NCBI Taxonomy" id="933632"/>
    <lineage>
        <taxon>Eukaryota</taxon>
        <taxon>Metazoa</taxon>
        <taxon>Chordata</taxon>
        <taxon>Craniata</taxon>
        <taxon>Vertebrata</taxon>
        <taxon>Euteleostomi</taxon>
        <taxon>Lepidosauria</taxon>
        <taxon>Squamata</taxon>
        <taxon>Bifurcata</taxon>
        <taxon>Gekkota</taxon>
        <taxon>Sphaerodactylidae</taxon>
        <taxon>Sphaerodactylus</taxon>
    </lineage>
</organism>
<evidence type="ECO:0000313" key="1">
    <source>
        <dbReference type="EMBL" id="KAH8004791.1"/>
    </source>
</evidence>
<accession>A0ACB8FHG0</accession>
<gene>
    <name evidence="1" type="ORF">K3G42_019747</name>
</gene>
<comment type="caution">
    <text evidence="1">The sequence shown here is derived from an EMBL/GenBank/DDBJ whole genome shotgun (WGS) entry which is preliminary data.</text>
</comment>
<dbReference type="Proteomes" id="UP000827872">
    <property type="component" value="Linkage Group LG04"/>
</dbReference>
<evidence type="ECO:0000313" key="2">
    <source>
        <dbReference type="Proteomes" id="UP000827872"/>
    </source>
</evidence>
<proteinExistence type="predicted"/>
<dbReference type="EMBL" id="CM037617">
    <property type="protein sequence ID" value="KAH8004791.1"/>
    <property type="molecule type" value="Genomic_DNA"/>
</dbReference>
<protein>
    <submittedName>
        <fullName evidence="1">Uncharacterized protein</fullName>
    </submittedName>
</protein>